<dbReference type="Gene3D" id="3.10.290.30">
    <property type="entry name" value="MM3350-like"/>
    <property type="match status" value="1"/>
</dbReference>
<dbReference type="RefSeq" id="WP_159410599.1">
    <property type="nucleotide sequence ID" value="NZ_CP026115.2"/>
</dbReference>
<dbReference type="InterPro" id="IPR024047">
    <property type="entry name" value="MM3350-like_sf"/>
</dbReference>
<reference evidence="2 3" key="1">
    <citation type="submission" date="2020-02" db="EMBL/GenBank/DDBJ databases">
        <title>Pseudomonas Putida W5 Complete Genome Assembly.</title>
        <authorList>
            <person name="Yuan Z.-C."/>
            <person name="Shaw G.A."/>
            <person name="Cusano A.D."/>
            <person name="Caddey B.J."/>
            <person name="Weselowski B.J."/>
        </authorList>
    </citation>
    <scope>NUCLEOTIDE SEQUENCE [LARGE SCALE GENOMIC DNA]</scope>
    <source>
        <strain evidence="2 3">W5</strain>
    </source>
</reference>
<evidence type="ECO:0000313" key="2">
    <source>
        <dbReference type="EMBL" id="QHG65253.1"/>
    </source>
</evidence>
<evidence type="ECO:0000313" key="3">
    <source>
        <dbReference type="Proteomes" id="UP000464480"/>
    </source>
</evidence>
<dbReference type="PANTHER" id="PTHR41878:SF1">
    <property type="entry name" value="TNPR PROTEIN"/>
    <property type="match status" value="1"/>
</dbReference>
<feature type="domain" description="Plasmid pRiA4b Orf3-like" evidence="1">
    <location>
        <begin position="16"/>
        <end position="181"/>
    </location>
</feature>
<dbReference type="AlphaFoldDB" id="A0A6I6Y0S3"/>
<name>A0A6I6Y0S3_PSEPU</name>
<accession>A0A6I6Y0S3</accession>
<dbReference type="EMBL" id="CP026115">
    <property type="protein sequence ID" value="QHG65253.1"/>
    <property type="molecule type" value="Genomic_DNA"/>
</dbReference>
<proteinExistence type="predicted"/>
<protein>
    <submittedName>
        <fullName evidence="2">Plasmid pRiA4b ORF-3 family protein</fullName>
    </submittedName>
</protein>
<evidence type="ECO:0000259" key="1">
    <source>
        <dbReference type="Pfam" id="PF07929"/>
    </source>
</evidence>
<dbReference type="Pfam" id="PF07929">
    <property type="entry name" value="PRiA4_ORF3"/>
    <property type="match status" value="1"/>
</dbReference>
<dbReference type="InterPro" id="IPR012912">
    <property type="entry name" value="Plasmid_pRiA4b_Orf3-like"/>
</dbReference>
<dbReference type="PANTHER" id="PTHR41878">
    <property type="entry name" value="LEXA REPRESSOR-RELATED"/>
    <property type="match status" value="1"/>
</dbReference>
<sequence length="192" mass="21881">MVNPVRLPKPEADLLLLRIELKYIEPTIWRRVAVPENITLSRLHSVIQIVMGWEGGHLHEFEIAGENYGIPDPDGWGPPVKPEARKTLIKALCGKKTFRYVYDFGDSWDHRIKVEKVLPAIACPQVPYCVDGANACPPEDVGGEPGYAEFLEAMADPDHPEHEAMMEWYGETFDPTAFDWEQANEWLKEIRV</sequence>
<organism evidence="2 3">
    <name type="scientific">Pseudomonas putida</name>
    <name type="common">Arthrobacter siderocapsulatus</name>
    <dbReference type="NCBI Taxonomy" id="303"/>
    <lineage>
        <taxon>Bacteria</taxon>
        <taxon>Pseudomonadati</taxon>
        <taxon>Pseudomonadota</taxon>
        <taxon>Gammaproteobacteria</taxon>
        <taxon>Pseudomonadales</taxon>
        <taxon>Pseudomonadaceae</taxon>
        <taxon>Pseudomonas</taxon>
    </lineage>
</organism>
<dbReference type="Proteomes" id="UP000464480">
    <property type="component" value="Chromosome"/>
</dbReference>
<gene>
    <name evidence="2" type="ORF">C2H86_12900</name>
</gene>
<dbReference type="SUPFAM" id="SSF159941">
    <property type="entry name" value="MM3350-like"/>
    <property type="match status" value="1"/>
</dbReference>